<organism evidence="10 11">
    <name type="scientific">Desulfuromonas acetoxidans (strain DSM 684 / 11070)</name>
    <dbReference type="NCBI Taxonomy" id="281689"/>
    <lineage>
        <taxon>Bacteria</taxon>
        <taxon>Pseudomonadati</taxon>
        <taxon>Thermodesulfobacteriota</taxon>
        <taxon>Desulfuromonadia</taxon>
        <taxon>Desulfuromonadales</taxon>
        <taxon>Desulfuromonadaceae</taxon>
        <taxon>Desulfuromonas</taxon>
    </lineage>
</organism>
<evidence type="ECO:0000256" key="5">
    <source>
        <dbReference type="ARBA" id="ARBA00022801"/>
    </source>
</evidence>
<dbReference type="CDD" id="cd12797">
    <property type="entry name" value="M23_peptidase"/>
    <property type="match status" value="1"/>
</dbReference>
<reference evidence="10" key="2">
    <citation type="submission" date="2006-05" db="EMBL/GenBank/DDBJ databases">
        <title>Sequencing of the draft genome and assembly of Desulfuromonas acetoxidans DSM 684.</title>
        <authorList>
            <consortium name="US DOE Joint Genome Institute (JGI-PGF)"/>
            <person name="Copeland A."/>
            <person name="Lucas S."/>
            <person name="Lapidus A."/>
            <person name="Barry K."/>
            <person name="Detter J.C."/>
            <person name="Glavina del Rio T."/>
            <person name="Hammon N."/>
            <person name="Israni S."/>
            <person name="Dalin E."/>
            <person name="Tice H."/>
            <person name="Bruce D."/>
            <person name="Pitluck S."/>
            <person name="Richardson P."/>
        </authorList>
    </citation>
    <scope>NUCLEOTIDE SEQUENCE [LARGE SCALE GENOMIC DNA]</scope>
    <source>
        <strain evidence="10">DSM 684</strain>
    </source>
</reference>
<keyword evidence="6" id="KW-0862">Zinc</keyword>
<evidence type="ECO:0000313" key="10">
    <source>
        <dbReference type="EMBL" id="EAT14954.1"/>
    </source>
</evidence>
<keyword evidence="3" id="KW-0645">Protease</keyword>
<dbReference type="GO" id="GO:0006508">
    <property type="term" value="P:proteolysis"/>
    <property type="evidence" value="ECO:0007669"/>
    <property type="project" value="UniProtKB-KW"/>
</dbReference>
<evidence type="ECO:0000256" key="2">
    <source>
        <dbReference type="ARBA" id="ARBA00004196"/>
    </source>
</evidence>
<dbReference type="AlphaFoldDB" id="Q1JXK8"/>
<proteinExistence type="predicted"/>
<dbReference type="Gene3D" id="2.70.70.10">
    <property type="entry name" value="Glucose Permease (Domain IIA)"/>
    <property type="match status" value="1"/>
</dbReference>
<reference evidence="10" key="1">
    <citation type="submission" date="2006-05" db="EMBL/GenBank/DDBJ databases">
        <title>Annotation of the draft genome assembly of Desulfuromonas acetoxidans DSM 684.</title>
        <authorList>
            <consortium name="US DOE Joint Genome Institute (JGI-ORNL)"/>
            <person name="Larimer F."/>
            <person name="Land M."/>
            <person name="Hauser L."/>
        </authorList>
    </citation>
    <scope>NUCLEOTIDE SEQUENCE [LARGE SCALE GENOMIC DNA]</scope>
    <source>
        <strain evidence="10">DSM 684</strain>
    </source>
</reference>
<dbReference type="Pfam" id="PF19425">
    <property type="entry name" value="Csd3_N2"/>
    <property type="match status" value="1"/>
</dbReference>
<comment type="subcellular location">
    <subcellularLocation>
        <location evidence="2">Cell envelope</location>
    </subcellularLocation>
</comment>
<dbReference type="GO" id="GO:0004222">
    <property type="term" value="F:metalloendopeptidase activity"/>
    <property type="evidence" value="ECO:0007669"/>
    <property type="project" value="TreeGrafter"/>
</dbReference>
<evidence type="ECO:0000256" key="4">
    <source>
        <dbReference type="ARBA" id="ARBA00022723"/>
    </source>
</evidence>
<name>Q1JXK8_DESA6</name>
<keyword evidence="11" id="KW-1185">Reference proteome</keyword>
<keyword evidence="7" id="KW-0482">Metalloprotease</keyword>
<dbReference type="Pfam" id="PF01551">
    <property type="entry name" value="Peptidase_M23"/>
    <property type="match status" value="1"/>
</dbReference>
<keyword evidence="4" id="KW-0479">Metal-binding</keyword>
<evidence type="ECO:0000259" key="8">
    <source>
        <dbReference type="Pfam" id="PF01551"/>
    </source>
</evidence>
<dbReference type="Gene3D" id="3.10.450.350">
    <property type="match status" value="1"/>
</dbReference>
<dbReference type="InterPro" id="IPR050570">
    <property type="entry name" value="Cell_wall_metabolism_enzyme"/>
</dbReference>
<dbReference type="GO" id="GO:0030313">
    <property type="term" value="C:cell envelope"/>
    <property type="evidence" value="ECO:0007669"/>
    <property type="project" value="UniProtKB-SubCell"/>
</dbReference>
<evidence type="ECO:0000313" key="11">
    <source>
        <dbReference type="Proteomes" id="UP000005695"/>
    </source>
</evidence>
<dbReference type="InterPro" id="IPR016047">
    <property type="entry name" value="M23ase_b-sheet_dom"/>
</dbReference>
<comment type="caution">
    <text evidence="10">The sequence shown here is derived from an EMBL/GenBank/DDBJ whole genome shotgun (WGS) entry which is preliminary data.</text>
</comment>
<evidence type="ECO:0000256" key="1">
    <source>
        <dbReference type="ARBA" id="ARBA00001947"/>
    </source>
</evidence>
<dbReference type="PANTHER" id="PTHR21666">
    <property type="entry name" value="PEPTIDASE-RELATED"/>
    <property type="match status" value="1"/>
</dbReference>
<dbReference type="Proteomes" id="UP000005695">
    <property type="component" value="Unassembled WGS sequence"/>
</dbReference>
<dbReference type="GO" id="GO:0046872">
    <property type="term" value="F:metal ion binding"/>
    <property type="evidence" value="ECO:0007669"/>
    <property type="project" value="UniProtKB-KW"/>
</dbReference>
<sequence>MATSRRQRKQNTTLLLVLASAVLVVFILSKLTSPSAPTTATDSTLPAPAAFHEPAPEHVIQIQRETICQSVQPGDTITAILGHYFSPQEILVIARQSENVFPLSQLCAGHPYQIEVENESFVSFYYDINRDDQLIIRQEDGEFFIERQPIPYVVDVEQVGGVINSSLFGTVAQLGESSELAAELMNIFAWDIDFIRDIREGDYFTALVEKRYRDGNLAGYGDILAAEFNNQGQSFYAFHYTHGTDSGYYNQDGKSLRKAFLKAPLSYTRISSGYTKRRFHPVLNRWKPHLAIDYAAPTGTPIKAVADGTITQKSYDRNNGNKIRLRHPNDYETTYIHMVRFARGMKKGKRVKQGEVIGYVGSTGIATGPHLDFRVFHHGRPINPLKIKSEPAKPISKANRAEFDQLTVELMQQLTQAKQQLALLPDEETTGDEAKTTL</sequence>
<evidence type="ECO:0000256" key="3">
    <source>
        <dbReference type="ARBA" id="ARBA00022670"/>
    </source>
</evidence>
<dbReference type="InterPro" id="IPR045834">
    <property type="entry name" value="Csd3_N2"/>
</dbReference>
<feature type="domain" description="Csd3-like second N-terminal" evidence="9">
    <location>
        <begin position="158"/>
        <end position="274"/>
    </location>
</feature>
<protein>
    <submittedName>
        <fullName evidence="10">Peptidase M23B</fullName>
    </submittedName>
</protein>
<evidence type="ECO:0000259" key="9">
    <source>
        <dbReference type="Pfam" id="PF19425"/>
    </source>
</evidence>
<dbReference type="InterPro" id="IPR011055">
    <property type="entry name" value="Dup_hybrid_motif"/>
</dbReference>
<gene>
    <name evidence="10" type="ORF">Dace_0732</name>
</gene>
<dbReference type="PANTHER" id="PTHR21666:SF288">
    <property type="entry name" value="CELL DIVISION PROTEIN YTFB"/>
    <property type="match status" value="1"/>
</dbReference>
<feature type="domain" description="M23ase beta-sheet core" evidence="8">
    <location>
        <begin position="288"/>
        <end position="384"/>
    </location>
</feature>
<evidence type="ECO:0000256" key="6">
    <source>
        <dbReference type="ARBA" id="ARBA00022833"/>
    </source>
</evidence>
<evidence type="ECO:0000256" key="7">
    <source>
        <dbReference type="ARBA" id="ARBA00023049"/>
    </source>
</evidence>
<dbReference type="SUPFAM" id="SSF51261">
    <property type="entry name" value="Duplicated hybrid motif"/>
    <property type="match status" value="1"/>
</dbReference>
<dbReference type="EMBL" id="AAEW02000015">
    <property type="protein sequence ID" value="EAT14954.1"/>
    <property type="molecule type" value="Genomic_DNA"/>
</dbReference>
<accession>Q1JXK8</accession>
<comment type="cofactor">
    <cofactor evidence="1">
        <name>Zn(2+)</name>
        <dbReference type="ChEBI" id="CHEBI:29105"/>
    </cofactor>
</comment>
<dbReference type="RefSeq" id="WP_006001790.1">
    <property type="nucleotide sequence ID" value="NZ_AAEW02000015.1"/>
</dbReference>
<keyword evidence="5" id="KW-0378">Hydrolase</keyword>
<dbReference type="OrthoDB" id="9815245at2"/>